<sequence length="665" mass="71791">MRKKHGLGLGLLGMVLMGPLLLAQTPHDIEIGRQSRELDGHGRATDLGLFQVDFRSDVAADASATEPLYLRVSLSAGATLAETLVGPGEGSAFRPIYLPLLLVSSSQTALIQAPADTAAVVRWVAGENQIWIRFTASSSTWIGDGKVQRAPNEDETVRLWLGASAAAGWARLARDYAAGRANLPAPTFNPSDPSREQAVSLLFCGDLFYSTTTPSFNRDLSGVLSQADFFKHSQRVTTATALDEIDPGDPVNLEIHGNAAVQVQQGPTRFRCDMEATVLRSGFAEMCRDTVNQPDPILLDAALRVSAQCGSAEIRQGSRLALAFPVEGAFGFQVAVDGQGLPLSATSETGVPDTYWLVEETLFGNDAFSRAWCFAADLVDHTHGLVSRTAQVVMNEDIGAVLALDLQARVVARERVAGLVAAPHLSLFVPGEPVEPSFPPPFSASWQAERCRIHKTFQQTIAVAGLFETRPCSFVEFADQRLELAVIDAHDQNNDQRLDEGEALQVTELDLTGLGVTSLDGMARLTRLQRLRAGFNAFTDLSPLLGLGELADLDLSNNDLTDPLPLLNLAFLFQGPGHRLDVRGNQFTDDSAHCFVFSTLASRIKDGESVLLVNPQSSGRFYGRLPDWHRTDGSVLELVATVNRLPAVIAPYTLCEDAQLKGGRP</sequence>
<proteinExistence type="predicted"/>
<evidence type="ECO:0000313" key="1">
    <source>
        <dbReference type="EMBL" id="MBO1317403.1"/>
    </source>
</evidence>
<name>A0A8J7U0T0_9BACT</name>
<reference evidence="1" key="1">
    <citation type="submission" date="2021-03" db="EMBL/GenBank/DDBJ databases">
        <authorList>
            <person name="Wang G."/>
        </authorList>
    </citation>
    <scope>NUCLEOTIDE SEQUENCE</scope>
    <source>
        <strain evidence="1">KCTC 12899</strain>
    </source>
</reference>
<dbReference type="SUPFAM" id="SSF52075">
    <property type="entry name" value="Outer arm dynein light chain 1"/>
    <property type="match status" value="1"/>
</dbReference>
<dbReference type="EMBL" id="JAFREP010000002">
    <property type="protein sequence ID" value="MBO1317403.1"/>
    <property type="molecule type" value="Genomic_DNA"/>
</dbReference>
<dbReference type="Gene3D" id="3.80.10.10">
    <property type="entry name" value="Ribonuclease Inhibitor"/>
    <property type="match status" value="1"/>
</dbReference>
<accession>A0A8J7U0T0</accession>
<keyword evidence="2" id="KW-1185">Reference proteome</keyword>
<dbReference type="PROSITE" id="PS51450">
    <property type="entry name" value="LRR"/>
    <property type="match status" value="1"/>
</dbReference>
<gene>
    <name evidence="1" type="ORF">J3U88_02945</name>
</gene>
<evidence type="ECO:0008006" key="3">
    <source>
        <dbReference type="Google" id="ProtNLM"/>
    </source>
</evidence>
<dbReference type="InterPro" id="IPR001611">
    <property type="entry name" value="Leu-rich_rpt"/>
</dbReference>
<organism evidence="1 2">
    <name type="scientific">Acanthopleuribacter pedis</name>
    <dbReference type="NCBI Taxonomy" id="442870"/>
    <lineage>
        <taxon>Bacteria</taxon>
        <taxon>Pseudomonadati</taxon>
        <taxon>Acidobacteriota</taxon>
        <taxon>Holophagae</taxon>
        <taxon>Acanthopleuribacterales</taxon>
        <taxon>Acanthopleuribacteraceae</taxon>
        <taxon>Acanthopleuribacter</taxon>
    </lineage>
</organism>
<dbReference type="Proteomes" id="UP000664417">
    <property type="component" value="Unassembled WGS sequence"/>
</dbReference>
<protein>
    <recommendedName>
        <fullName evidence="3">Leucine-rich repeat domain-containing protein</fullName>
    </recommendedName>
</protein>
<dbReference type="RefSeq" id="WP_207856639.1">
    <property type="nucleotide sequence ID" value="NZ_JAFREP010000002.1"/>
</dbReference>
<evidence type="ECO:0000313" key="2">
    <source>
        <dbReference type="Proteomes" id="UP000664417"/>
    </source>
</evidence>
<comment type="caution">
    <text evidence="1">The sequence shown here is derived from an EMBL/GenBank/DDBJ whole genome shotgun (WGS) entry which is preliminary data.</text>
</comment>
<dbReference type="AlphaFoldDB" id="A0A8J7U0T0"/>
<dbReference type="InterPro" id="IPR032675">
    <property type="entry name" value="LRR_dom_sf"/>
</dbReference>